<proteinExistence type="predicted"/>
<feature type="coiled-coil region" evidence="1">
    <location>
        <begin position="49"/>
        <end position="83"/>
    </location>
</feature>
<dbReference type="GeneID" id="103475415"/>
<dbReference type="OrthoDB" id="10264063at2759"/>
<evidence type="ECO:0000313" key="4">
    <source>
        <dbReference type="Proteomes" id="UP000242638"/>
    </source>
</evidence>
<dbReference type="InterPro" id="IPR051147">
    <property type="entry name" value="CFAP_domain-containing"/>
</dbReference>
<keyword evidence="1" id="KW-0175">Coiled coil</keyword>
<dbReference type="GeneTree" id="ENSGT00940000167349"/>
<feature type="compositionally biased region" description="Polar residues" evidence="2">
    <location>
        <begin position="204"/>
        <end position="230"/>
    </location>
</feature>
<dbReference type="RefSeq" id="XP_008425228.1">
    <property type="nucleotide sequence ID" value="XM_008427006.2"/>
</dbReference>
<name>A0A3P9Q8H1_POERE</name>
<reference evidence="3" key="2">
    <citation type="submission" date="2025-08" db="UniProtKB">
        <authorList>
            <consortium name="Ensembl"/>
        </authorList>
    </citation>
    <scope>IDENTIFICATION</scope>
    <source>
        <strain evidence="3">Guanapo</strain>
    </source>
</reference>
<dbReference type="Proteomes" id="UP000242638">
    <property type="component" value="Unassembled WGS sequence"/>
</dbReference>
<reference evidence="3" key="3">
    <citation type="submission" date="2025-09" db="UniProtKB">
        <authorList>
            <consortium name="Ensembl"/>
        </authorList>
    </citation>
    <scope>IDENTIFICATION</scope>
    <source>
        <strain evidence="3">Guanapo</strain>
    </source>
</reference>
<evidence type="ECO:0000256" key="2">
    <source>
        <dbReference type="SAM" id="MobiDB-lite"/>
    </source>
</evidence>
<evidence type="ECO:0000313" key="3">
    <source>
        <dbReference type="Ensembl" id="ENSPREP00000030299.1"/>
    </source>
</evidence>
<dbReference type="OMA" id="CERELNH"/>
<protein>
    <submittedName>
        <fullName evidence="3">Cilia- and flagella-associated protein 100-like</fullName>
    </submittedName>
</protein>
<feature type="coiled-coil region" evidence="1">
    <location>
        <begin position="268"/>
        <end position="302"/>
    </location>
</feature>
<sequence length="470" mass="54802">MDCGPNAPYLKDPTMELYLGKERRYSTLNIPSVEFWTMLPNSLTGRNEFTDYKERKAELRNELANLKKKTNDLEKLIRPLETEVKCNQHFCERELNHMRNFITRIERKPIDAKNLFENAIKSKQENSGTLVKCLEEVMAAKCEFDRVEHILNRHKCYANVLFNLAPQEWQEAKEAEILKAKEARKEHSTEPEETAESKSVEGDPTSSSDKTLPPESTSPTAQTDTQSTESAVPDDSDDDERIVEIYFSDPFEVVILPSELTDQILSLIENATEMDKILEQTLESTELKMAEDEKKLTQQESNLEGRIEMEKKRAVVLRKQVQLHNSLETKDEDILLETLGKKVTEVYFCCFEHRIANQATLEKLCCVEHRMNLLLQQIEKIPRDMFETLWEIKDGERRTRAHEEKLREEREREREKMSKCMKRASGDIKKAPGRKIMQRWIPLKKKAQVTNVPTILEEIDPYAELYIDCD</sequence>
<feature type="region of interest" description="Disordered" evidence="2">
    <location>
        <begin position="400"/>
        <end position="423"/>
    </location>
</feature>
<feature type="region of interest" description="Disordered" evidence="2">
    <location>
        <begin position="181"/>
        <end position="239"/>
    </location>
</feature>
<accession>A0A3P9Q8H1</accession>
<organism evidence="3 4">
    <name type="scientific">Poecilia reticulata</name>
    <name type="common">Guppy</name>
    <name type="synonym">Acanthophacelus reticulatus</name>
    <dbReference type="NCBI Taxonomy" id="8081"/>
    <lineage>
        <taxon>Eukaryota</taxon>
        <taxon>Metazoa</taxon>
        <taxon>Chordata</taxon>
        <taxon>Craniata</taxon>
        <taxon>Vertebrata</taxon>
        <taxon>Euteleostomi</taxon>
        <taxon>Actinopterygii</taxon>
        <taxon>Neopterygii</taxon>
        <taxon>Teleostei</taxon>
        <taxon>Neoteleostei</taxon>
        <taxon>Acanthomorphata</taxon>
        <taxon>Ovalentaria</taxon>
        <taxon>Atherinomorphae</taxon>
        <taxon>Cyprinodontiformes</taxon>
        <taxon>Poeciliidae</taxon>
        <taxon>Poeciliinae</taxon>
        <taxon>Poecilia</taxon>
    </lineage>
</organism>
<evidence type="ECO:0000256" key="1">
    <source>
        <dbReference type="SAM" id="Coils"/>
    </source>
</evidence>
<dbReference type="Ensembl" id="ENSPRET00000030643.1">
    <property type="protein sequence ID" value="ENSPREP00000030299.1"/>
    <property type="gene ID" value="ENSPREG00000020526.1"/>
</dbReference>
<reference evidence="4" key="1">
    <citation type="submission" date="2013-11" db="EMBL/GenBank/DDBJ databases">
        <title>The genomic landscape of the Guanapo guppy.</title>
        <authorList>
            <person name="Kuenstner A."/>
            <person name="Dreyer C."/>
        </authorList>
    </citation>
    <scope>NUCLEOTIDE SEQUENCE</scope>
    <source>
        <strain evidence="4">Guanapo</strain>
    </source>
</reference>
<dbReference type="AlphaFoldDB" id="A0A3P9Q8H1"/>
<dbReference type="PANTHER" id="PTHR21683:SF3">
    <property type="entry name" value="CILIA AND FLAGELLA ASSOCIATED PROTEIN 100"/>
    <property type="match status" value="1"/>
</dbReference>
<feature type="compositionally biased region" description="Basic and acidic residues" evidence="2">
    <location>
        <begin position="181"/>
        <end position="201"/>
    </location>
</feature>
<dbReference type="KEGG" id="pret:103475415"/>
<dbReference type="PANTHER" id="PTHR21683">
    <property type="entry name" value="COILED-COIL DOMAIN-CONTAINING PROTEIN 42 LIKE-2-LIKE-RELATED"/>
    <property type="match status" value="1"/>
</dbReference>
<keyword evidence="4" id="KW-1185">Reference proteome</keyword>